<dbReference type="EMBL" id="AP019860">
    <property type="protein sequence ID" value="BBM82447.1"/>
    <property type="molecule type" value="Genomic_DNA"/>
</dbReference>
<dbReference type="InterPro" id="IPR047952">
    <property type="entry name" value="Transpos_IS4"/>
</dbReference>
<dbReference type="KEGG" id="uam:UABAM_04555"/>
<dbReference type="KEGG" id="uam:UABAM_06088"/>
<accession>A0A5S9IU47</accession>
<dbReference type="OrthoDB" id="290144at2"/>
<dbReference type="EMBL" id="AP019860">
    <property type="protein sequence ID" value="BBM85506.1"/>
    <property type="molecule type" value="Genomic_DNA"/>
</dbReference>
<dbReference type="GO" id="GO:0003677">
    <property type="term" value="F:DNA binding"/>
    <property type="evidence" value="ECO:0007669"/>
    <property type="project" value="InterPro"/>
</dbReference>
<dbReference type="KEGG" id="uam:UABAM_03875"/>
<dbReference type="SUPFAM" id="SSF53098">
    <property type="entry name" value="Ribonuclease H-like"/>
    <property type="match status" value="1"/>
</dbReference>
<dbReference type="EMBL" id="AP019860">
    <property type="protein sequence ID" value="BBM87676.1"/>
    <property type="molecule type" value="Genomic_DNA"/>
</dbReference>
<dbReference type="GO" id="GO:0006313">
    <property type="term" value="P:DNA transposition"/>
    <property type="evidence" value="ECO:0007669"/>
    <property type="project" value="InterPro"/>
</dbReference>
<evidence type="ECO:0000313" key="11">
    <source>
        <dbReference type="Proteomes" id="UP000326354"/>
    </source>
</evidence>
<dbReference type="EMBL" id="AP019860">
    <property type="protein sequence ID" value="BBM86045.1"/>
    <property type="molecule type" value="Genomic_DNA"/>
</dbReference>
<name>A0A5S9IU47_UABAM</name>
<evidence type="ECO:0000313" key="8">
    <source>
        <dbReference type="EMBL" id="BBM86169.1"/>
    </source>
</evidence>
<evidence type="ECO:0000313" key="2">
    <source>
        <dbReference type="EMBL" id="BBM82163.1"/>
    </source>
</evidence>
<dbReference type="KEGG" id="uam:UABAM_04569"/>
<dbReference type="InterPro" id="IPR002559">
    <property type="entry name" value="Transposase_11"/>
</dbReference>
<evidence type="ECO:0000259" key="1">
    <source>
        <dbReference type="Pfam" id="PF01609"/>
    </source>
</evidence>
<dbReference type="KEGG" id="uam:UABAM_00790"/>
<dbReference type="EMBL" id="AP019860">
    <property type="protein sequence ID" value="BBM86183.1"/>
    <property type="molecule type" value="Genomic_DNA"/>
</dbReference>
<dbReference type="EMBL" id="AP019860">
    <property type="protein sequence ID" value="BBM82163.1"/>
    <property type="molecule type" value="Genomic_DNA"/>
</dbReference>
<dbReference type="PANTHER" id="PTHR37529:SF1">
    <property type="entry name" value="TRANSPOSASE INSG FOR INSERTION SEQUENCE ELEMENT IS4-RELATED"/>
    <property type="match status" value="1"/>
</dbReference>
<dbReference type="EMBL" id="AP019860">
    <property type="protein sequence ID" value="BBM83055.1"/>
    <property type="molecule type" value="Genomic_DNA"/>
</dbReference>
<dbReference type="InterPro" id="IPR012337">
    <property type="entry name" value="RNaseH-like_sf"/>
</dbReference>
<evidence type="ECO:0000313" key="5">
    <source>
        <dbReference type="EMBL" id="BBM85002.1"/>
    </source>
</evidence>
<dbReference type="EMBL" id="AP019860">
    <property type="protein sequence ID" value="BBM86169.1"/>
    <property type="molecule type" value="Genomic_DNA"/>
</dbReference>
<dbReference type="KEGG" id="uam:UABAM_00506"/>
<evidence type="ECO:0000313" key="4">
    <source>
        <dbReference type="EMBL" id="BBM83055.1"/>
    </source>
</evidence>
<proteinExistence type="predicted"/>
<sequence>MHRKNEKDFTRERKLPFSRLMVFMIRKSIKSIQNRLNEFVKDLLTNFTTVTSGAYTKARKKLNYTAFIELNKQAVVETLYEDEDYRKYKGFRLCAIDGSKVRLPNEKEIEEHFGTIRYKNKNISVEGSHAFATVSVLYDLLNEIAIDSEIGHCKKDEELFAYKHFQHANENDLILFDRGYCSYTLLAHLCKKGINFVVRCPVNSFYQANKMFKQKIESCITTIEPPDDKKKLVNDQSLPSKISVRFVRVMLDTGDVEVLVSSLVDEQLYPTDDFKELYWFRWGIETFFDRIKNRLDLENFTGKTTLSVQQDFYATIYISGLESILIEDAQDILDQKTSSNKYPQQVNKSVSFNTIKNYALDLLFENDSDLLFEKLTQLFLSSPTCIRKDRPRPRVKSPRKQVNYYKRKRKPTY</sequence>
<dbReference type="Proteomes" id="UP000326354">
    <property type="component" value="Chromosome"/>
</dbReference>
<gene>
    <name evidence="2" type="ORF">UABAM_00506</name>
    <name evidence="3" type="ORF">UABAM_00790</name>
    <name evidence="4" type="ORF">UABAM_01405</name>
    <name evidence="5" type="ORF">UABAM_03365</name>
    <name evidence="6" type="ORF">UABAM_03875</name>
    <name evidence="7" type="ORF">UABAM_04431</name>
    <name evidence="8" type="ORF">UABAM_04555</name>
    <name evidence="9" type="ORF">UABAM_04569</name>
    <name evidence="10" type="ORF">UABAM_06088</name>
</gene>
<dbReference type="PANTHER" id="PTHR37529">
    <property type="entry name" value="TRANSPOSASE INSG FOR INSERTION SEQUENCE ELEMENT IS4-RELATED"/>
    <property type="match status" value="1"/>
</dbReference>
<evidence type="ECO:0000313" key="7">
    <source>
        <dbReference type="EMBL" id="BBM86045.1"/>
    </source>
</evidence>
<protein>
    <submittedName>
        <fullName evidence="10">IS4 family transposase</fullName>
    </submittedName>
</protein>
<organism evidence="10 11">
    <name type="scientific">Uabimicrobium amorphum</name>
    <dbReference type="NCBI Taxonomy" id="2596890"/>
    <lineage>
        <taxon>Bacteria</taxon>
        <taxon>Pseudomonadati</taxon>
        <taxon>Planctomycetota</taxon>
        <taxon>Candidatus Uabimicrobiia</taxon>
        <taxon>Candidatus Uabimicrobiales</taxon>
        <taxon>Candidatus Uabimicrobiaceae</taxon>
        <taxon>Candidatus Uabimicrobium</taxon>
    </lineage>
</organism>
<dbReference type="KEGG" id="uam:UABAM_03365"/>
<dbReference type="Pfam" id="PF01609">
    <property type="entry name" value="DDE_Tnp_1"/>
    <property type="match status" value="1"/>
</dbReference>
<evidence type="ECO:0000313" key="6">
    <source>
        <dbReference type="EMBL" id="BBM85506.1"/>
    </source>
</evidence>
<evidence type="ECO:0000313" key="10">
    <source>
        <dbReference type="EMBL" id="BBM87676.1"/>
    </source>
</evidence>
<evidence type="ECO:0000313" key="9">
    <source>
        <dbReference type="EMBL" id="BBM86183.1"/>
    </source>
</evidence>
<dbReference type="EMBL" id="AP019860">
    <property type="protein sequence ID" value="BBM85002.1"/>
    <property type="molecule type" value="Genomic_DNA"/>
</dbReference>
<keyword evidence="11" id="KW-1185">Reference proteome</keyword>
<dbReference type="AlphaFoldDB" id="A0A5S9IU47"/>
<feature type="domain" description="Transposase IS4-like" evidence="1">
    <location>
        <begin position="92"/>
        <end position="314"/>
    </location>
</feature>
<reference evidence="10 11" key="1">
    <citation type="submission" date="2019-08" db="EMBL/GenBank/DDBJ databases">
        <title>Complete genome sequence of Candidatus Uab amorphum.</title>
        <authorList>
            <person name="Shiratori T."/>
            <person name="Suzuki S."/>
            <person name="Kakizawa Y."/>
            <person name="Ishida K."/>
        </authorList>
    </citation>
    <scope>NUCLEOTIDE SEQUENCE [LARGE SCALE GENOMIC DNA]</scope>
    <source>
        <strain evidence="10 11">SRT547</strain>
    </source>
</reference>
<dbReference type="KEGG" id="uam:UABAM_04431"/>
<dbReference type="NCBIfam" id="NF033592">
    <property type="entry name" value="transpos_IS4_1"/>
    <property type="match status" value="1"/>
</dbReference>
<dbReference type="GO" id="GO:0004803">
    <property type="term" value="F:transposase activity"/>
    <property type="evidence" value="ECO:0007669"/>
    <property type="project" value="InterPro"/>
</dbReference>
<dbReference type="KEGG" id="uam:UABAM_01405"/>
<evidence type="ECO:0000313" key="3">
    <source>
        <dbReference type="EMBL" id="BBM82447.1"/>
    </source>
</evidence>